<accession>A0A6S7FMK2</accession>
<evidence type="ECO:0000313" key="3">
    <source>
        <dbReference type="Proteomes" id="UP001152795"/>
    </source>
</evidence>
<dbReference type="AlphaFoldDB" id="A0A6S7FMK2"/>
<dbReference type="EMBL" id="CACRXK020000319">
    <property type="protein sequence ID" value="CAB3980738.1"/>
    <property type="molecule type" value="Genomic_DNA"/>
</dbReference>
<name>A0A6S7FMK2_PARCT</name>
<comment type="caution">
    <text evidence="2">The sequence shown here is derived from an EMBL/GenBank/DDBJ whole genome shotgun (WGS) entry which is preliminary data.</text>
</comment>
<proteinExistence type="predicted"/>
<organism evidence="2 3">
    <name type="scientific">Paramuricea clavata</name>
    <name type="common">Red gorgonian</name>
    <name type="synonym">Violescent sea-whip</name>
    <dbReference type="NCBI Taxonomy" id="317549"/>
    <lineage>
        <taxon>Eukaryota</taxon>
        <taxon>Metazoa</taxon>
        <taxon>Cnidaria</taxon>
        <taxon>Anthozoa</taxon>
        <taxon>Octocorallia</taxon>
        <taxon>Malacalcyonacea</taxon>
        <taxon>Plexauridae</taxon>
        <taxon>Paramuricea</taxon>
    </lineage>
</organism>
<reference evidence="2" key="1">
    <citation type="submission" date="2020-04" db="EMBL/GenBank/DDBJ databases">
        <authorList>
            <person name="Alioto T."/>
            <person name="Alioto T."/>
            <person name="Gomez Garrido J."/>
        </authorList>
    </citation>
    <scope>NUCLEOTIDE SEQUENCE</scope>
    <source>
        <strain evidence="2">A484AB</strain>
    </source>
</reference>
<dbReference type="Proteomes" id="UP001152795">
    <property type="component" value="Unassembled WGS sequence"/>
</dbReference>
<sequence>MFSLDTEELLAKTPFERSDDSELKCPDCCYACESEQQLTTHFLQAHVDGYDSSDATTEGSLTEGSSFETNSERSDASTVDGQDAKVCSISPRLNVEEMSVSDDIVSNDDKLFGCSSDEIAVKGLFNSSKTMPFKGNPNILKMCPLSKNPTIEQIVATLLMASPMTACTEVPNRCQENAAFVLDNLELGDCCHDFKSDDLGKFKNTGVQHCYVSVVRNTKGKISSIKKLSSKPHRMVSGMFYVKRTYWKHSVDKDFTKRAYDYSSTQKRAKDAKPYLRTKPSVVLEMKKRLQNKKRQSVVYDDVFELGGGVMGMKSTSSVPRNVEQVKNINRNTTAGGKLESAKKDKLFLLISKGKDEEDSGNAFLRNVQASPFPACVLASNGQLEEIVKHCTNPDNFSVLGIDTTYNIDNFYVRLTTYRHQMLEMRQGKNSKCPTMLGPVLLHQRKTSTAFSYFADTIANLQPDTKNVLAVGTDRDDALNGFCSKFPISSRLPCIKHFKDDIVSKLASLGIKSPFKEQILADIFGNSSAKELGLVDKESGHDVDDALFLLREKWNDREKASQGTDDVVFFDWFVKYQVNDLIDGLLYPLRRDVGLGYDFFYNNANESVNEVNKKEAECNKKGWIDCIEVIRSITDRQERNVQRAIVDQGPYKLKEEYHHLQIDADKWCEADDIER</sequence>
<feature type="region of interest" description="Disordered" evidence="1">
    <location>
        <begin position="54"/>
        <end position="81"/>
    </location>
</feature>
<dbReference type="OrthoDB" id="5989702at2759"/>
<evidence type="ECO:0000256" key="1">
    <source>
        <dbReference type="SAM" id="MobiDB-lite"/>
    </source>
</evidence>
<keyword evidence="3" id="KW-1185">Reference proteome</keyword>
<gene>
    <name evidence="2" type="ORF">PACLA_8A011434</name>
</gene>
<evidence type="ECO:0000313" key="2">
    <source>
        <dbReference type="EMBL" id="CAB3980738.1"/>
    </source>
</evidence>
<protein>
    <submittedName>
        <fullName evidence="2">Uncharacterized protein</fullName>
    </submittedName>
</protein>
<feature type="compositionally biased region" description="Polar residues" evidence="1">
    <location>
        <begin position="54"/>
        <end position="69"/>
    </location>
</feature>